<organism evidence="2">
    <name type="scientific">Tanacetum cinerariifolium</name>
    <name type="common">Dalmatian daisy</name>
    <name type="synonym">Chrysanthemum cinerariifolium</name>
    <dbReference type="NCBI Taxonomy" id="118510"/>
    <lineage>
        <taxon>Eukaryota</taxon>
        <taxon>Viridiplantae</taxon>
        <taxon>Streptophyta</taxon>
        <taxon>Embryophyta</taxon>
        <taxon>Tracheophyta</taxon>
        <taxon>Spermatophyta</taxon>
        <taxon>Magnoliopsida</taxon>
        <taxon>eudicotyledons</taxon>
        <taxon>Gunneridae</taxon>
        <taxon>Pentapetalae</taxon>
        <taxon>asterids</taxon>
        <taxon>campanulids</taxon>
        <taxon>Asterales</taxon>
        <taxon>Asteraceae</taxon>
        <taxon>Asteroideae</taxon>
        <taxon>Anthemideae</taxon>
        <taxon>Anthemidinae</taxon>
        <taxon>Tanacetum</taxon>
    </lineage>
</organism>
<name>A0A699RXY0_TANCI</name>
<evidence type="ECO:0000256" key="1">
    <source>
        <dbReference type="SAM" id="MobiDB-lite"/>
    </source>
</evidence>
<feature type="compositionally biased region" description="Acidic residues" evidence="1">
    <location>
        <begin position="8"/>
        <end position="22"/>
    </location>
</feature>
<dbReference type="EMBL" id="BKCJ011122903">
    <property type="protein sequence ID" value="GFC89812.1"/>
    <property type="molecule type" value="Genomic_DNA"/>
</dbReference>
<dbReference type="AlphaFoldDB" id="A0A699RXY0"/>
<comment type="caution">
    <text evidence="2">The sequence shown here is derived from an EMBL/GenBank/DDBJ whole genome shotgun (WGS) entry which is preliminary data.</text>
</comment>
<feature type="compositionally biased region" description="Basic and acidic residues" evidence="1">
    <location>
        <begin position="36"/>
        <end position="66"/>
    </location>
</feature>
<feature type="region of interest" description="Disordered" evidence="1">
    <location>
        <begin position="1"/>
        <end position="80"/>
    </location>
</feature>
<accession>A0A699RXY0</accession>
<gene>
    <name evidence="2" type="ORF">Tci_861782</name>
</gene>
<sequence length="80" mass="9199">NSESNQQEYEEEVKDDDDEEDEVVRTLSNSDDEDDANMKSKNNDKIKGDEDRGMDDATKQFNDDVVARLNEPTQTDKEVI</sequence>
<reference evidence="2" key="1">
    <citation type="journal article" date="2019" name="Sci. Rep.">
        <title>Draft genome of Tanacetum cinerariifolium, the natural source of mosquito coil.</title>
        <authorList>
            <person name="Yamashiro T."/>
            <person name="Shiraishi A."/>
            <person name="Satake H."/>
            <person name="Nakayama K."/>
        </authorList>
    </citation>
    <scope>NUCLEOTIDE SEQUENCE</scope>
</reference>
<feature type="non-terminal residue" evidence="2">
    <location>
        <position position="1"/>
    </location>
</feature>
<evidence type="ECO:0000313" key="2">
    <source>
        <dbReference type="EMBL" id="GFC89812.1"/>
    </source>
</evidence>
<protein>
    <submittedName>
        <fullName evidence="2">Uncharacterized protein</fullName>
    </submittedName>
</protein>
<proteinExistence type="predicted"/>